<evidence type="ECO:0008006" key="4">
    <source>
        <dbReference type="Google" id="ProtNLM"/>
    </source>
</evidence>
<dbReference type="InterPro" id="IPR004329">
    <property type="entry name" value="CcmE"/>
</dbReference>
<dbReference type="GO" id="GO:0020037">
    <property type="term" value="F:heme binding"/>
    <property type="evidence" value="ECO:0007669"/>
    <property type="project" value="InterPro"/>
</dbReference>
<dbReference type="EMBL" id="UINC01052968">
    <property type="protein sequence ID" value="SVB68918.1"/>
    <property type="molecule type" value="Genomic_DNA"/>
</dbReference>
<comment type="subcellular location">
    <subcellularLocation>
        <location evidence="1">Membrane</location>
    </subcellularLocation>
</comment>
<protein>
    <recommendedName>
        <fullName evidence="4">Cytochrome c-type biogenesis protein CcmE</fullName>
    </recommendedName>
</protein>
<keyword evidence="2" id="KW-0472">Membrane</keyword>
<dbReference type="Pfam" id="PF03100">
    <property type="entry name" value="CcmE"/>
    <property type="match status" value="1"/>
</dbReference>
<reference evidence="3" key="1">
    <citation type="submission" date="2018-05" db="EMBL/GenBank/DDBJ databases">
        <authorList>
            <person name="Lanie J.A."/>
            <person name="Ng W.-L."/>
            <person name="Kazmierczak K.M."/>
            <person name="Andrzejewski T.M."/>
            <person name="Davidsen T.M."/>
            <person name="Wayne K.J."/>
            <person name="Tettelin H."/>
            <person name="Glass J.I."/>
            <person name="Rusch D."/>
            <person name="Podicherti R."/>
            <person name="Tsui H.-C.T."/>
            <person name="Winkler M.E."/>
        </authorList>
    </citation>
    <scope>NUCLEOTIDE SEQUENCE</scope>
</reference>
<proteinExistence type="predicted"/>
<dbReference type="AlphaFoldDB" id="A0A382G0V3"/>
<dbReference type="GO" id="GO:0017003">
    <property type="term" value="P:protein-heme linkage"/>
    <property type="evidence" value="ECO:0007669"/>
    <property type="project" value="InterPro"/>
</dbReference>
<evidence type="ECO:0000256" key="2">
    <source>
        <dbReference type="ARBA" id="ARBA00023136"/>
    </source>
</evidence>
<accession>A0A382G0V3</accession>
<evidence type="ECO:0000313" key="3">
    <source>
        <dbReference type="EMBL" id="SVB68918.1"/>
    </source>
</evidence>
<organism evidence="3">
    <name type="scientific">marine metagenome</name>
    <dbReference type="NCBI Taxonomy" id="408172"/>
    <lineage>
        <taxon>unclassified sequences</taxon>
        <taxon>metagenomes</taxon>
        <taxon>ecological metagenomes</taxon>
    </lineage>
</organism>
<dbReference type="GO" id="GO:0017004">
    <property type="term" value="P:cytochrome complex assembly"/>
    <property type="evidence" value="ECO:0007669"/>
    <property type="project" value="InterPro"/>
</dbReference>
<name>A0A382G0V3_9ZZZZ</name>
<dbReference type="GO" id="GO:0005886">
    <property type="term" value="C:plasma membrane"/>
    <property type="evidence" value="ECO:0007669"/>
    <property type="project" value="InterPro"/>
</dbReference>
<dbReference type="InterPro" id="IPR012340">
    <property type="entry name" value="NA-bd_OB-fold"/>
</dbReference>
<evidence type="ECO:0000256" key="1">
    <source>
        <dbReference type="ARBA" id="ARBA00004370"/>
    </source>
</evidence>
<dbReference type="Gene3D" id="2.40.50.140">
    <property type="entry name" value="Nucleic acid-binding proteins"/>
    <property type="match status" value="1"/>
</dbReference>
<dbReference type="InterPro" id="IPR036127">
    <property type="entry name" value="CcmE-like_sf"/>
</dbReference>
<gene>
    <name evidence="3" type="ORF">METZ01_LOCUS221772</name>
</gene>
<sequence>MSAKTVKKLLTTIVLATALGGLLWGTLQDGTEYYMHVDEVLAEPDAWYGKNLQVHGYVVEGSRAWKPDTLEVRFQVENNGAVINAEYTGIVPDTFQDGSEVVISGQLSPHGFSVKPNGVMAKCPSKYEPKPTLTGESASASGE</sequence>
<dbReference type="SUPFAM" id="SSF82093">
    <property type="entry name" value="Heme chaperone CcmE"/>
    <property type="match status" value="1"/>
</dbReference>